<organism evidence="3 5">
    <name type="scientific">Bacteroides fragilis</name>
    <dbReference type="NCBI Taxonomy" id="817"/>
    <lineage>
        <taxon>Bacteria</taxon>
        <taxon>Pseudomonadati</taxon>
        <taxon>Bacteroidota</taxon>
        <taxon>Bacteroidia</taxon>
        <taxon>Bacteroidales</taxon>
        <taxon>Bacteroidaceae</taxon>
        <taxon>Bacteroides</taxon>
    </lineage>
</organism>
<keyword evidence="1" id="KW-1133">Transmembrane helix</keyword>
<evidence type="ECO:0000313" key="3">
    <source>
        <dbReference type="EMBL" id="QKH85460.1"/>
    </source>
</evidence>
<evidence type="ECO:0000313" key="5">
    <source>
        <dbReference type="Proteomes" id="UP000501467"/>
    </source>
</evidence>
<name>A0AAP9NFA2_BACFG</name>
<feature type="transmembrane region" description="Helical" evidence="1">
    <location>
        <begin position="68"/>
        <end position="95"/>
    </location>
</feature>
<accession>A0AAP9NFA2</accession>
<keyword evidence="1" id="KW-0812">Transmembrane</keyword>
<evidence type="ECO:0000256" key="1">
    <source>
        <dbReference type="SAM" id="Phobius"/>
    </source>
</evidence>
<dbReference type="RefSeq" id="WP_050418560.1">
    <property type="nucleotide sequence ID" value="NZ_CP018937.1"/>
</dbReference>
<evidence type="ECO:0000313" key="4">
    <source>
        <dbReference type="Proteomes" id="UP000028294"/>
    </source>
</evidence>
<keyword evidence="1" id="KW-0472">Membrane</keyword>
<feature type="transmembrane region" description="Helical" evidence="1">
    <location>
        <begin position="107"/>
        <end position="136"/>
    </location>
</feature>
<dbReference type="Proteomes" id="UP000501467">
    <property type="component" value="Chromosome"/>
</dbReference>
<protein>
    <recommendedName>
        <fullName evidence="6">Transmembrane protein</fullName>
    </recommendedName>
</protein>
<dbReference type="Proteomes" id="UP000028294">
    <property type="component" value="Chromosome"/>
</dbReference>
<reference evidence="2 4" key="1">
    <citation type="submission" date="2019-03" db="EMBL/GenBank/DDBJ databases">
        <title>Complete genome assembly of MDR B. fragilis.</title>
        <authorList>
            <person name="Sydenham T.V."/>
            <person name="Hasman H."/>
            <person name="Justesen U.S."/>
        </authorList>
    </citation>
    <scope>NUCLEOTIDE SEQUENCE [LARGE SCALE GENOMIC DNA]</scope>
    <source>
        <strain evidence="2 4">DCMOUH0067B</strain>
    </source>
</reference>
<sequence>MNKRKKRRTSEKMRRYNISLKRPQEEFLEMVKEWKKCSPEREKQRRKEAKREKWKKWLTLKVFREYDIVMLCIAGLILSLTFFIYGMFLCIIGLFTISHTARAIQPLLNGIFMTITSGIILTCLCPILKDIIVAIYKDKKEKRERNEQKKNTGK</sequence>
<proteinExistence type="predicted"/>
<reference evidence="3 5" key="2">
    <citation type="submission" date="2020-05" db="EMBL/GenBank/DDBJ databases">
        <title>FDA dAtabase for Regulatory Grade micrObial Sequences (FDA-ARGOS): Supporting development and validation of Infectious Disease Dx tests.</title>
        <authorList>
            <person name="Bojja K."/>
            <person name="Kessler A."/>
            <person name="Tallon L."/>
            <person name="Sadzewicz L."/>
            <person name="Zhao X."/>
            <person name="Vavikolanu K."/>
            <person name="Mehta A."/>
            <person name="Aluvathingal J."/>
            <person name="Nadendla S."/>
            <person name="Myers T."/>
            <person name="Yan Y."/>
            <person name="Sichtig H."/>
        </authorList>
    </citation>
    <scope>NUCLEOTIDE SEQUENCE [LARGE SCALE GENOMIC DNA]</scope>
    <source>
        <strain evidence="3 5">FDAARGOS_763</strain>
    </source>
</reference>
<evidence type="ECO:0000313" key="2">
    <source>
        <dbReference type="EMBL" id="QCQ35522.1"/>
    </source>
</evidence>
<dbReference type="GeneID" id="99669913"/>
<dbReference type="EMBL" id="CP036553">
    <property type="protein sequence ID" value="QCQ35522.1"/>
    <property type="molecule type" value="Genomic_DNA"/>
</dbReference>
<evidence type="ECO:0008006" key="6">
    <source>
        <dbReference type="Google" id="ProtNLM"/>
    </source>
</evidence>
<dbReference type="EMBL" id="CP054003">
    <property type="protein sequence ID" value="QKH85460.1"/>
    <property type="molecule type" value="Genomic_DNA"/>
</dbReference>
<gene>
    <name evidence="3" type="ORF">FOC69_14220</name>
    <name evidence="2" type="ORF">IA74_005115</name>
</gene>
<dbReference type="AlphaFoldDB" id="A0AAP9NFA2"/>